<dbReference type="PANTHER" id="PTHR33393">
    <property type="entry name" value="POLYGLUTAMINE SYNTHESIS ACCESSORY PROTEIN RV0574C-RELATED"/>
    <property type="match status" value="1"/>
</dbReference>
<dbReference type="AlphaFoldDB" id="A0A354YY70"/>
<dbReference type="Proteomes" id="UP000263273">
    <property type="component" value="Unassembled WGS sequence"/>
</dbReference>
<accession>A0A354YY70</accession>
<dbReference type="InterPro" id="IPR019079">
    <property type="entry name" value="Capsule_synth_CapA"/>
</dbReference>
<feature type="compositionally biased region" description="Polar residues" evidence="2">
    <location>
        <begin position="10"/>
        <end position="21"/>
    </location>
</feature>
<dbReference type="PANTHER" id="PTHR33393:SF12">
    <property type="entry name" value="CAPSULE BIOSYNTHESIS PROTEIN CAPA"/>
    <property type="match status" value="1"/>
</dbReference>
<feature type="domain" description="Capsule synthesis protein CapA" evidence="3">
    <location>
        <begin position="30"/>
        <end position="275"/>
    </location>
</feature>
<comment type="caution">
    <text evidence="4">The sequence shown here is derived from an EMBL/GenBank/DDBJ whole genome shotgun (WGS) entry which is preliminary data.</text>
</comment>
<reference evidence="4 5" key="1">
    <citation type="journal article" date="2018" name="Nat. Biotechnol.">
        <title>A standardized bacterial taxonomy based on genome phylogeny substantially revises the tree of life.</title>
        <authorList>
            <person name="Parks D.H."/>
            <person name="Chuvochina M."/>
            <person name="Waite D.W."/>
            <person name="Rinke C."/>
            <person name="Skarshewski A."/>
            <person name="Chaumeil P.A."/>
            <person name="Hugenholtz P."/>
        </authorList>
    </citation>
    <scope>NUCLEOTIDE SEQUENCE [LARGE SCALE GENOMIC DNA]</scope>
    <source>
        <strain evidence="4">UBA10948</strain>
    </source>
</reference>
<dbReference type="Pfam" id="PF09587">
    <property type="entry name" value="PGA_cap"/>
    <property type="match status" value="1"/>
</dbReference>
<dbReference type="SMART" id="SM00854">
    <property type="entry name" value="PGA_cap"/>
    <property type="match status" value="1"/>
</dbReference>
<dbReference type="STRING" id="378794.GCA_001570625_00637"/>
<evidence type="ECO:0000313" key="4">
    <source>
        <dbReference type="EMBL" id="HBK53661.1"/>
    </source>
</evidence>
<dbReference type="Gene3D" id="3.60.21.10">
    <property type="match status" value="1"/>
</dbReference>
<evidence type="ECO:0000256" key="1">
    <source>
        <dbReference type="ARBA" id="ARBA00005662"/>
    </source>
</evidence>
<feature type="region of interest" description="Disordered" evidence="2">
    <location>
        <begin position="1"/>
        <end position="21"/>
    </location>
</feature>
<gene>
    <name evidence="4" type="ORF">DDZ44_06985</name>
</gene>
<dbReference type="SUPFAM" id="SSF56300">
    <property type="entry name" value="Metallo-dependent phosphatases"/>
    <property type="match status" value="1"/>
</dbReference>
<dbReference type="InterPro" id="IPR052169">
    <property type="entry name" value="CW_Biosynth-Accessory"/>
</dbReference>
<name>A0A354YY70_9FIRM</name>
<sequence length="368" mass="40847">MGQQEPAEQCTASPVSKIKNTPTPKKATITLTAAGDCLMHNTQIWSGLQADGSYCFDSFFPEVRELIMEGDYSSINFEAAMAGPDSAYTGYPLFNSPDAMAQTLKEAGFDLVATANNHCLDRGVKGAIRTLKVLEQAGLDTLGTYKSEEDSHTYLIKDIKGVKVAYLAYTYGTNGIPLPDEYSFLINLLDEKEILADIKAVRPQVDVLVLVLHWGLEYNPRPSDMQKRQAYSFLEAGADVILGSHPHVIQTMEKIRIAEKDKFVIYSIGNFISHQIGQERNSGIVLKMKFTKDFSSGNTLLDEVSYTPTFSHSYQEAGKMKFRVVPVEKTIEKIEKGEERILSKNHLPLLQAVLASTRSQLGEGFSRK</sequence>
<dbReference type="EMBL" id="DNZF01000153">
    <property type="protein sequence ID" value="HBK53661.1"/>
    <property type="molecule type" value="Genomic_DNA"/>
</dbReference>
<dbReference type="InterPro" id="IPR029052">
    <property type="entry name" value="Metallo-depent_PP-like"/>
</dbReference>
<evidence type="ECO:0000259" key="3">
    <source>
        <dbReference type="SMART" id="SM00854"/>
    </source>
</evidence>
<protein>
    <submittedName>
        <fullName evidence="4">Capsular biosynthesis protein</fullName>
    </submittedName>
</protein>
<evidence type="ECO:0000256" key="2">
    <source>
        <dbReference type="SAM" id="MobiDB-lite"/>
    </source>
</evidence>
<dbReference type="CDD" id="cd07381">
    <property type="entry name" value="MPP_CapA"/>
    <property type="match status" value="1"/>
</dbReference>
<comment type="similarity">
    <text evidence="1">Belongs to the CapA family.</text>
</comment>
<organism evidence="4 5">
    <name type="scientific">Syntrophomonas wolfei</name>
    <dbReference type="NCBI Taxonomy" id="863"/>
    <lineage>
        <taxon>Bacteria</taxon>
        <taxon>Bacillati</taxon>
        <taxon>Bacillota</taxon>
        <taxon>Clostridia</taxon>
        <taxon>Eubacteriales</taxon>
        <taxon>Syntrophomonadaceae</taxon>
        <taxon>Syntrophomonas</taxon>
    </lineage>
</organism>
<evidence type="ECO:0000313" key="5">
    <source>
        <dbReference type="Proteomes" id="UP000263273"/>
    </source>
</evidence>
<proteinExistence type="inferred from homology"/>